<comment type="caution">
    <text evidence="2">The sequence shown here is derived from an EMBL/GenBank/DDBJ whole genome shotgun (WGS) entry which is preliminary data.</text>
</comment>
<feature type="transmembrane region" description="Helical" evidence="1">
    <location>
        <begin position="37"/>
        <end position="56"/>
    </location>
</feature>
<reference evidence="2" key="1">
    <citation type="journal article" date="2023" name="Int. J. Syst. Evol. Microbiol.">
        <title>Collibacillus ludicampi gen. nov., sp. nov., a new soil bacterium of the family Alicyclobacillaceae.</title>
        <authorList>
            <person name="Jojima T."/>
            <person name="Ioku Y."/>
            <person name="Fukuta Y."/>
            <person name="Shirasaka N."/>
            <person name="Matsumura Y."/>
            <person name="Mori M."/>
        </authorList>
    </citation>
    <scope>NUCLEOTIDE SEQUENCE</scope>
    <source>
        <strain evidence="2">TP075</strain>
    </source>
</reference>
<proteinExistence type="predicted"/>
<evidence type="ECO:0000313" key="3">
    <source>
        <dbReference type="Proteomes" id="UP001057291"/>
    </source>
</evidence>
<keyword evidence="1" id="KW-1133">Transmembrane helix</keyword>
<keyword evidence="1" id="KW-0472">Membrane</keyword>
<name>A0AAV4LGH2_9BACL</name>
<keyword evidence="3" id="KW-1185">Reference proteome</keyword>
<feature type="transmembrane region" description="Helical" evidence="1">
    <location>
        <begin position="6"/>
        <end position="25"/>
    </location>
</feature>
<organism evidence="2 3">
    <name type="scientific">Collibacillus ludicampi</name>
    <dbReference type="NCBI Taxonomy" id="2771369"/>
    <lineage>
        <taxon>Bacteria</taxon>
        <taxon>Bacillati</taxon>
        <taxon>Bacillota</taxon>
        <taxon>Bacilli</taxon>
        <taxon>Bacillales</taxon>
        <taxon>Alicyclobacillaceae</taxon>
        <taxon>Collibacillus</taxon>
    </lineage>
</organism>
<gene>
    <name evidence="2" type="ORF">DNHGIG_24850</name>
</gene>
<dbReference type="Proteomes" id="UP001057291">
    <property type="component" value="Unassembled WGS sequence"/>
</dbReference>
<evidence type="ECO:0000256" key="1">
    <source>
        <dbReference type="SAM" id="Phobius"/>
    </source>
</evidence>
<dbReference type="AlphaFoldDB" id="A0AAV4LGH2"/>
<protein>
    <submittedName>
        <fullName evidence="2">Uncharacterized protein</fullName>
    </submittedName>
</protein>
<accession>A0AAV4LGH2</accession>
<evidence type="ECO:0000313" key="2">
    <source>
        <dbReference type="EMBL" id="GIM46936.1"/>
    </source>
</evidence>
<sequence>MGAVFNFMILMLVPTGVTIYVINFARWMRRRGHHTGAVGAYLIAVLTFFIAAVIVFKSIS</sequence>
<dbReference type="EMBL" id="BOQE01000001">
    <property type="protein sequence ID" value="GIM46936.1"/>
    <property type="molecule type" value="Genomic_DNA"/>
</dbReference>
<keyword evidence="1" id="KW-0812">Transmembrane</keyword>